<dbReference type="InterPro" id="IPR037524">
    <property type="entry name" value="PA14/GLEYA"/>
</dbReference>
<proteinExistence type="inferred from homology"/>
<dbReference type="SUPFAM" id="SSF49695">
    <property type="entry name" value="gamma-Crystallin-like"/>
    <property type="match status" value="1"/>
</dbReference>
<comment type="caution">
    <text evidence="6">The sequence shown here is derived from an EMBL/GenBank/DDBJ whole genome shotgun (WGS) entry which is preliminary data.</text>
</comment>
<dbReference type="Pfam" id="PF14323">
    <property type="entry name" value="GxGYxYP_C"/>
    <property type="match status" value="1"/>
</dbReference>
<dbReference type="InterPro" id="IPR048309">
    <property type="entry name" value="GxGYxYP_N_3rd"/>
</dbReference>
<accession>A0A926JT86</accession>
<dbReference type="SMART" id="SM00758">
    <property type="entry name" value="PA14"/>
    <property type="match status" value="2"/>
</dbReference>
<dbReference type="InterPro" id="IPR048310">
    <property type="entry name" value="GxGYxYP_N_2nd"/>
</dbReference>
<feature type="domain" description="Beta/gamma crystallin 'Greek key'" evidence="4">
    <location>
        <begin position="666"/>
        <end position="710"/>
    </location>
</feature>
<feature type="domain" description="PA14" evidence="5">
    <location>
        <begin position="519"/>
        <end position="656"/>
    </location>
</feature>
<dbReference type="PROSITE" id="PS50231">
    <property type="entry name" value="RICIN_B_LECTIN"/>
    <property type="match status" value="1"/>
</dbReference>
<feature type="domain" description="PA14" evidence="5">
    <location>
        <begin position="902"/>
        <end position="1039"/>
    </location>
</feature>
<dbReference type="SUPFAM" id="SSF56988">
    <property type="entry name" value="Anthrax protective antigen"/>
    <property type="match status" value="2"/>
</dbReference>
<reference evidence="6 7" key="1">
    <citation type="submission" date="2020-09" db="EMBL/GenBank/DDBJ databases">
        <title>Sinomicrobium weinanense sp. nov., a halophilic bacteria isolated from saline-alkali soil.</title>
        <authorList>
            <person name="Wu P."/>
            <person name="Ren H."/>
            <person name="Mei Y."/>
            <person name="Liang Y."/>
            <person name="Chen Z."/>
        </authorList>
    </citation>
    <scope>NUCLEOTIDE SEQUENCE [LARGE SCALE GENOMIC DNA]</scope>
    <source>
        <strain evidence="6 7">FJxs</strain>
    </source>
</reference>
<evidence type="ECO:0000256" key="3">
    <source>
        <dbReference type="ARBA" id="ARBA00022737"/>
    </source>
</evidence>
<dbReference type="Gene3D" id="2.60.20.10">
    <property type="entry name" value="Crystallins"/>
    <property type="match status" value="1"/>
</dbReference>
<dbReference type="SMART" id="SM00247">
    <property type="entry name" value="XTALbg"/>
    <property type="match status" value="1"/>
</dbReference>
<dbReference type="Proteomes" id="UP000653730">
    <property type="component" value="Unassembled WGS sequence"/>
</dbReference>
<evidence type="ECO:0000313" key="6">
    <source>
        <dbReference type="EMBL" id="MBC9797100.1"/>
    </source>
</evidence>
<dbReference type="EMBL" id="JACVDC010000046">
    <property type="protein sequence ID" value="MBC9797100.1"/>
    <property type="molecule type" value="Genomic_DNA"/>
</dbReference>
<dbReference type="InterPro" id="IPR026444">
    <property type="entry name" value="Secre_tail"/>
</dbReference>
<dbReference type="SUPFAM" id="SSF50370">
    <property type="entry name" value="Ricin B-like lectins"/>
    <property type="match status" value="1"/>
</dbReference>
<dbReference type="InterPro" id="IPR038410">
    <property type="entry name" value="GxGYxYP_C_sf"/>
</dbReference>
<organism evidence="6 7">
    <name type="scientific">Sinomicrobium weinanense</name>
    <dbReference type="NCBI Taxonomy" id="2842200"/>
    <lineage>
        <taxon>Bacteria</taxon>
        <taxon>Pseudomonadati</taxon>
        <taxon>Bacteroidota</taxon>
        <taxon>Flavobacteriia</taxon>
        <taxon>Flavobacteriales</taxon>
        <taxon>Flavobacteriaceae</taxon>
        <taxon>Sinomicrobium</taxon>
    </lineage>
</organism>
<keyword evidence="7" id="KW-1185">Reference proteome</keyword>
<evidence type="ECO:0000259" key="4">
    <source>
        <dbReference type="PROSITE" id="PS50915"/>
    </source>
</evidence>
<dbReference type="PANTHER" id="PTHR37321:SF1">
    <property type="entry name" value="EXPORTED PROTEIN"/>
    <property type="match status" value="1"/>
</dbReference>
<keyword evidence="3" id="KW-0677">Repeat</keyword>
<dbReference type="InterPro" id="IPR011024">
    <property type="entry name" value="G_crystallin-like"/>
</dbReference>
<evidence type="ECO:0000256" key="1">
    <source>
        <dbReference type="ARBA" id="ARBA00009646"/>
    </source>
</evidence>
<dbReference type="InterPro" id="IPR025832">
    <property type="entry name" value="GxGYxYP_C"/>
</dbReference>
<evidence type="ECO:0000313" key="7">
    <source>
        <dbReference type="Proteomes" id="UP000653730"/>
    </source>
</evidence>
<keyword evidence="2" id="KW-0732">Signal</keyword>
<dbReference type="Gene3D" id="2.80.10.50">
    <property type="match status" value="1"/>
</dbReference>
<dbReference type="PROSITE" id="PS50915">
    <property type="entry name" value="CRYSTALLIN_BETA_GAMMA"/>
    <property type="match status" value="2"/>
</dbReference>
<dbReference type="AlphaFoldDB" id="A0A926JT86"/>
<protein>
    <submittedName>
        <fullName evidence="6">RICIN domain-containing protein</fullName>
    </submittedName>
</protein>
<dbReference type="InterPro" id="IPR000772">
    <property type="entry name" value="Ricin_B_lectin"/>
</dbReference>
<gene>
    <name evidence="6" type="ORF">IBL28_14070</name>
</gene>
<dbReference type="InterPro" id="IPR035992">
    <property type="entry name" value="Ricin_B-like_lectins"/>
</dbReference>
<dbReference type="Gene3D" id="3.20.20.490">
    <property type="entry name" value="GxGYxYP glycoside hydrolase, C-terminal domain"/>
    <property type="match status" value="1"/>
</dbReference>
<dbReference type="Pfam" id="PF07691">
    <property type="entry name" value="PA14"/>
    <property type="match status" value="2"/>
</dbReference>
<dbReference type="PANTHER" id="PTHR37321">
    <property type="entry name" value="EXPORTED PROTEIN-RELATED"/>
    <property type="match status" value="1"/>
</dbReference>
<feature type="domain" description="Beta/gamma crystallin 'Greek key'" evidence="4">
    <location>
        <begin position="712"/>
        <end position="750"/>
    </location>
</feature>
<sequence>MKKKLLYSLITGVLSFLYTEAQTIPRVEGSPYPFSAVPDRLFLTSENYSPSERVALQTLMGVIAKDKPEILRDIYGHRTLVENAGVIIDDTYYTDFPGLLARFSDRLDGYILCHPKDRSTNAAISLAGVMNAVAIPEDIEQTAIDAGLTRLLDVREKDESWVLANYGDLFSRTIASYQQSSDDRVNHLADYSTYTGAFQFWDDSATGTLADSVYKRMDKGATYFGWGAGEYETVEQLSLHSGVIHPSDWAPNMSALTNIPPVKETFRQKDPVKAFETVPDVHTVCFVISDGDNVQWLLGSHDSPTSWNNPNRARVNLGWTTSPALAELAPIVYEKYVDNTLTTPEGRNVLIAGPSGRGYHLPGRYPDADLEEECSLLNNYMKRADLRIVNIIDADDSDNDPSAYLKQDNIDALFYYSYGANYTGRQGQIDWYNGKPSIGGRYTLWGTLSSPGSLAEQLNQASTDIYSEDGYSLIPVHVWSRGVDDVLECISRLGPNVRVVAPDEFVWLVKKNLGRLPAGTGNGLKAEYYNGYHRDELKYSKTDPTVDFDWATGTPDESLGTDQFSVRWSGQVQPLYDEAYTFYVYSDDGAKLTVNGQVLIDDYETQGGYTRSGTITLAAGEKYDISLEYGEGNGEAFCYLEWESSSQMRETIPRAQLYSRPDVSEGPVTFYEHCDYNGFHAGLPIGQYKLADLELKGFRDDEIASLKIAKGYKVILYEDDNFKGASKTLTVNNGCLGNWKNRTSSVKVVANGETGLGGTYSLKNINSGLFLDVRGGLGGVSDGANAQLWHKNNQANQTFNLKHLGNGVYTITAYHSAKCLDVEQSDYDDNANISQRTNYEALNQQFIAIPVNGRYYKFISVISGKVIAIAGESTAPEANVVQFTDTGQASAVWELISAPPVGNGDGLTGDYYNGMEFDTHVFSRVDPDIDFDWGEGSPGSGVDTDGYSVRWTGKVEPRYSGEYTFYVTSDNGRRLWVNGELIIDKWIDDWDVEYSGTITLEAGQRYDIRLEYFENYGGANCRLRWSNDSQPKEIIPRNQLYSAGRTITVRTENTSGQGTNAILYPNPASGDLRLQFDAQKARMTVYDMSGRMVIPAMAVRPDEPVDISRLKMGQYIVRFHINGKETTKHLIKE</sequence>
<dbReference type="Pfam" id="PF20958">
    <property type="entry name" value="GxGYxYP_N_3rd"/>
    <property type="match status" value="1"/>
</dbReference>
<dbReference type="NCBIfam" id="TIGR04183">
    <property type="entry name" value="Por_Secre_tail"/>
    <property type="match status" value="1"/>
</dbReference>
<name>A0A926JT86_9FLAO</name>
<evidence type="ECO:0000259" key="5">
    <source>
        <dbReference type="PROSITE" id="PS51820"/>
    </source>
</evidence>
<dbReference type="Pfam" id="PF14200">
    <property type="entry name" value="RicinB_lectin_2"/>
    <property type="match status" value="2"/>
</dbReference>
<dbReference type="Pfam" id="PF20957">
    <property type="entry name" value="GxGYxYP_N_2nd"/>
    <property type="match status" value="1"/>
</dbReference>
<dbReference type="RefSeq" id="WP_187966239.1">
    <property type="nucleotide sequence ID" value="NZ_JACVDC010000046.1"/>
</dbReference>
<dbReference type="Pfam" id="PF18962">
    <property type="entry name" value="Por_Secre_tail"/>
    <property type="match status" value="1"/>
</dbReference>
<dbReference type="InterPro" id="IPR011658">
    <property type="entry name" value="PA14_dom"/>
</dbReference>
<evidence type="ECO:0000256" key="2">
    <source>
        <dbReference type="ARBA" id="ARBA00022729"/>
    </source>
</evidence>
<dbReference type="PROSITE" id="PS51820">
    <property type="entry name" value="PA14"/>
    <property type="match status" value="2"/>
</dbReference>
<dbReference type="CDD" id="cd00161">
    <property type="entry name" value="beta-trefoil_Ricin-like"/>
    <property type="match status" value="1"/>
</dbReference>
<dbReference type="InterPro" id="IPR001064">
    <property type="entry name" value="Beta/gamma_crystallin"/>
</dbReference>
<dbReference type="Gene3D" id="3.90.182.10">
    <property type="entry name" value="Toxin - Anthrax Protective Antigen,domain 1"/>
    <property type="match status" value="2"/>
</dbReference>
<comment type="similarity">
    <text evidence="1">Belongs to the beta/gamma-crystallin family.</text>
</comment>
<dbReference type="SMART" id="SM00458">
    <property type="entry name" value="RICIN"/>
    <property type="match status" value="1"/>
</dbReference>